<keyword evidence="2" id="KW-0812">Transmembrane</keyword>
<dbReference type="EMBL" id="JACHGN010000003">
    <property type="protein sequence ID" value="MBB5131988.1"/>
    <property type="molecule type" value="Genomic_DNA"/>
</dbReference>
<keyword evidence="2" id="KW-0472">Membrane</keyword>
<accession>A0A840NWU4</accession>
<comment type="caution">
    <text evidence="3">The sequence shown here is derived from an EMBL/GenBank/DDBJ whole genome shotgun (WGS) entry which is preliminary data.</text>
</comment>
<dbReference type="AlphaFoldDB" id="A0A840NWU4"/>
<dbReference type="RefSeq" id="WP_185048787.1">
    <property type="nucleotide sequence ID" value="NZ_BAABIX010000028.1"/>
</dbReference>
<sequence>MSEGQEPADVVGLIPRIRAALPRKKPGVVVSVAVVAVIGTAVVAYTATRGTPTIEIRGPSTAAGSLAGPCPLVEGVTTLPEDVDVIVGVRPLRGNGSVRFYRTSRLGGDRWRGEVSLDGHDAKAPGDRWYSVTAFAMPKAWTDFWVQKEGSADTLTLMVAPTLPPTDEEDSIEVQRGTGQGPC</sequence>
<evidence type="ECO:0000313" key="4">
    <source>
        <dbReference type="Proteomes" id="UP000578449"/>
    </source>
</evidence>
<proteinExistence type="predicted"/>
<evidence type="ECO:0000256" key="1">
    <source>
        <dbReference type="SAM" id="MobiDB-lite"/>
    </source>
</evidence>
<organism evidence="3 4">
    <name type="scientific">Thermocatellispora tengchongensis</name>
    <dbReference type="NCBI Taxonomy" id="1073253"/>
    <lineage>
        <taxon>Bacteria</taxon>
        <taxon>Bacillati</taxon>
        <taxon>Actinomycetota</taxon>
        <taxon>Actinomycetes</taxon>
        <taxon>Streptosporangiales</taxon>
        <taxon>Streptosporangiaceae</taxon>
        <taxon>Thermocatellispora</taxon>
    </lineage>
</organism>
<evidence type="ECO:0000256" key="2">
    <source>
        <dbReference type="SAM" id="Phobius"/>
    </source>
</evidence>
<name>A0A840NWU4_9ACTN</name>
<evidence type="ECO:0000313" key="3">
    <source>
        <dbReference type="EMBL" id="MBB5131988.1"/>
    </source>
</evidence>
<reference evidence="3 4" key="1">
    <citation type="submission" date="2020-08" db="EMBL/GenBank/DDBJ databases">
        <title>Genomic Encyclopedia of Type Strains, Phase IV (KMG-IV): sequencing the most valuable type-strain genomes for metagenomic binning, comparative biology and taxonomic classification.</title>
        <authorList>
            <person name="Goeker M."/>
        </authorList>
    </citation>
    <scope>NUCLEOTIDE SEQUENCE [LARGE SCALE GENOMIC DNA]</scope>
    <source>
        <strain evidence="3 4">DSM 45615</strain>
    </source>
</reference>
<dbReference type="Proteomes" id="UP000578449">
    <property type="component" value="Unassembled WGS sequence"/>
</dbReference>
<feature type="region of interest" description="Disordered" evidence="1">
    <location>
        <begin position="162"/>
        <end position="183"/>
    </location>
</feature>
<keyword evidence="4" id="KW-1185">Reference proteome</keyword>
<feature type="transmembrane region" description="Helical" evidence="2">
    <location>
        <begin position="26"/>
        <end position="47"/>
    </location>
</feature>
<gene>
    <name evidence="3" type="ORF">HNP84_001701</name>
</gene>
<protein>
    <submittedName>
        <fullName evidence="3">Uncharacterized protein</fullName>
    </submittedName>
</protein>
<keyword evidence="2" id="KW-1133">Transmembrane helix</keyword>